<feature type="compositionally biased region" description="Basic and acidic residues" evidence="1">
    <location>
        <begin position="29"/>
        <end position="42"/>
    </location>
</feature>
<evidence type="ECO:0000256" key="1">
    <source>
        <dbReference type="SAM" id="MobiDB-lite"/>
    </source>
</evidence>
<feature type="compositionally biased region" description="Basic and acidic residues" evidence="1">
    <location>
        <begin position="130"/>
        <end position="142"/>
    </location>
</feature>
<reference evidence="2" key="1">
    <citation type="submission" date="2020-02" db="EMBL/GenBank/DDBJ databases">
        <authorList>
            <person name="Meier V. D."/>
        </authorList>
    </citation>
    <scope>NUCLEOTIDE SEQUENCE</scope>
    <source>
        <strain evidence="2">AVDCRST_MAG06</strain>
    </source>
</reference>
<dbReference type="EMBL" id="CADCUP010000078">
    <property type="protein sequence ID" value="CAA9384060.1"/>
    <property type="molecule type" value="Genomic_DNA"/>
</dbReference>
<accession>A0A6J4NEU7</accession>
<dbReference type="AlphaFoldDB" id="A0A6J4NEU7"/>
<feature type="compositionally biased region" description="Basic residues" evidence="1">
    <location>
        <begin position="281"/>
        <end position="291"/>
    </location>
</feature>
<feature type="compositionally biased region" description="Basic and acidic residues" evidence="1">
    <location>
        <begin position="177"/>
        <end position="189"/>
    </location>
</feature>
<sequence length="311" mass="34134">APVRVRGDPRCRLPRPADDHPQQPRRRLRPDGPRRGGRDGGQRGHGRLLHRRQRHRRGRGSGDDRADRRRRRRADGDDRRPRRGGLDVLLRQLLQPPGRDPAGPADERARGDPGAGRLAVPDGGGLRGGVDGRSRLAGDRRRLLAGRARPPLPDAARGRGRDRPPRRQLRLLRRRRPADQRAAGREDRRRLLRAGGVPGQHRGRRAADAGGVGGGAVPAGGLRRGADAHRVGHRPGLPQLAGPARPSRHLRGAPRRADRLPGDDARDRGVAGGADGQRLDRRLHHRRRVRRLPAGAGPARRRHPRGAGSDL</sequence>
<feature type="compositionally biased region" description="Basic and acidic residues" evidence="1">
    <location>
        <begin position="156"/>
        <end position="165"/>
    </location>
</feature>
<evidence type="ECO:0000313" key="2">
    <source>
        <dbReference type="EMBL" id="CAA9384060.1"/>
    </source>
</evidence>
<name>A0A6J4NEU7_9ACTN</name>
<feature type="compositionally biased region" description="Basic and acidic residues" evidence="1">
    <location>
        <begin position="1"/>
        <end position="22"/>
    </location>
</feature>
<feature type="region of interest" description="Disordered" evidence="1">
    <location>
        <begin position="1"/>
        <end position="311"/>
    </location>
</feature>
<feature type="non-terminal residue" evidence="2">
    <location>
        <position position="1"/>
    </location>
</feature>
<protein>
    <submittedName>
        <fullName evidence="2">Tricarboxylate transport protein TctC</fullName>
    </submittedName>
</protein>
<feature type="compositionally biased region" description="Basic residues" evidence="1">
    <location>
        <begin position="44"/>
        <end position="59"/>
    </location>
</feature>
<proteinExistence type="predicted"/>
<feature type="compositionally biased region" description="Basic residues" evidence="1">
    <location>
        <begin position="166"/>
        <end position="176"/>
    </location>
</feature>
<organism evidence="2">
    <name type="scientific">uncultured Nocardioides sp</name>
    <dbReference type="NCBI Taxonomy" id="198441"/>
    <lineage>
        <taxon>Bacteria</taxon>
        <taxon>Bacillati</taxon>
        <taxon>Actinomycetota</taxon>
        <taxon>Actinomycetes</taxon>
        <taxon>Propionibacteriales</taxon>
        <taxon>Nocardioidaceae</taxon>
        <taxon>Nocardioides</taxon>
        <taxon>environmental samples</taxon>
    </lineage>
</organism>
<gene>
    <name evidence="2" type="ORF">AVDCRST_MAG06-1151</name>
</gene>
<feature type="non-terminal residue" evidence="2">
    <location>
        <position position="311"/>
    </location>
</feature>
<feature type="compositionally biased region" description="Basic and acidic residues" evidence="1">
    <location>
        <begin position="255"/>
        <end position="269"/>
    </location>
</feature>